<accession>A0A8X8ZH47</accession>
<keyword evidence="2" id="KW-1185">Reference proteome</keyword>
<sequence length="145" mass="16313">MDCVHSHYVNSSLNAPEFCSALQRRLTHQQPVNDPFILHNFYRELSCIYKDHSAMEKMLKRASTRSSLPSLSPSRGTLFSSPLTPIVAVNGFHNRSWERAGIAGAAAAFSILFTELGKRRESVLKRGETEVKKLKQITQYMIMGA</sequence>
<dbReference type="AlphaFoldDB" id="A0A8X8ZH47"/>
<evidence type="ECO:0000313" key="2">
    <source>
        <dbReference type="Proteomes" id="UP000298416"/>
    </source>
</evidence>
<reference evidence="1" key="2">
    <citation type="submission" date="2020-08" db="EMBL/GenBank/DDBJ databases">
        <title>Plant Genome Project.</title>
        <authorList>
            <person name="Zhang R.-G."/>
        </authorList>
    </citation>
    <scope>NUCLEOTIDE SEQUENCE</scope>
    <source>
        <strain evidence="1">Huo1</strain>
        <tissue evidence="1">Leaf</tissue>
    </source>
</reference>
<protein>
    <submittedName>
        <fullName evidence="1">Uncharacterized protein</fullName>
    </submittedName>
</protein>
<dbReference type="Proteomes" id="UP000298416">
    <property type="component" value="Unassembled WGS sequence"/>
</dbReference>
<gene>
    <name evidence="1" type="ORF">SASPL_136706</name>
</gene>
<name>A0A8X8ZH47_SALSN</name>
<evidence type="ECO:0000313" key="1">
    <source>
        <dbReference type="EMBL" id="KAG6404458.1"/>
    </source>
</evidence>
<dbReference type="EMBL" id="PNBA02000013">
    <property type="protein sequence ID" value="KAG6404458.1"/>
    <property type="molecule type" value="Genomic_DNA"/>
</dbReference>
<comment type="caution">
    <text evidence="1">The sequence shown here is derived from an EMBL/GenBank/DDBJ whole genome shotgun (WGS) entry which is preliminary data.</text>
</comment>
<reference evidence="1" key="1">
    <citation type="submission" date="2018-01" db="EMBL/GenBank/DDBJ databases">
        <authorList>
            <person name="Mao J.F."/>
        </authorList>
    </citation>
    <scope>NUCLEOTIDE SEQUENCE</scope>
    <source>
        <strain evidence="1">Huo1</strain>
        <tissue evidence="1">Leaf</tissue>
    </source>
</reference>
<proteinExistence type="predicted"/>
<organism evidence="1">
    <name type="scientific">Salvia splendens</name>
    <name type="common">Scarlet sage</name>
    <dbReference type="NCBI Taxonomy" id="180675"/>
    <lineage>
        <taxon>Eukaryota</taxon>
        <taxon>Viridiplantae</taxon>
        <taxon>Streptophyta</taxon>
        <taxon>Embryophyta</taxon>
        <taxon>Tracheophyta</taxon>
        <taxon>Spermatophyta</taxon>
        <taxon>Magnoliopsida</taxon>
        <taxon>eudicotyledons</taxon>
        <taxon>Gunneridae</taxon>
        <taxon>Pentapetalae</taxon>
        <taxon>asterids</taxon>
        <taxon>lamiids</taxon>
        <taxon>Lamiales</taxon>
        <taxon>Lamiaceae</taxon>
        <taxon>Nepetoideae</taxon>
        <taxon>Mentheae</taxon>
        <taxon>Salviinae</taxon>
        <taxon>Salvia</taxon>
        <taxon>Salvia subgen. Calosphace</taxon>
        <taxon>core Calosphace</taxon>
    </lineage>
</organism>